<gene>
    <name evidence="1" type="ORF">VISI1226_21639</name>
</gene>
<dbReference type="AlphaFoldDB" id="E8MBP8"/>
<organism evidence="1 2">
    <name type="scientific">Vibrio sinaloensis DSM 21326</name>
    <dbReference type="NCBI Taxonomy" id="945550"/>
    <lineage>
        <taxon>Bacteria</taxon>
        <taxon>Pseudomonadati</taxon>
        <taxon>Pseudomonadota</taxon>
        <taxon>Gammaproteobacteria</taxon>
        <taxon>Vibrionales</taxon>
        <taxon>Vibrionaceae</taxon>
        <taxon>Vibrio</taxon>
        <taxon>Vibrio oreintalis group</taxon>
    </lineage>
</organism>
<dbReference type="Proteomes" id="UP000006228">
    <property type="component" value="Unassembled WGS sequence"/>
</dbReference>
<protein>
    <submittedName>
        <fullName evidence="1">Uncharacterized protein</fullName>
    </submittedName>
</protein>
<reference evidence="1 2" key="1">
    <citation type="journal article" date="2012" name="Int. J. Syst. Evol. Microbiol.">
        <title>Vibrio caribbeanicus sp. nov., isolated from the marine sponge Scleritoderma cyanea.</title>
        <authorList>
            <person name="Hoffmann M."/>
            <person name="Monday S.R."/>
            <person name="Allard M.W."/>
            <person name="Strain E.A."/>
            <person name="Whittaker P."/>
            <person name="Naum M."/>
            <person name="McCarthy P.J."/>
            <person name="Lopez J.V."/>
            <person name="Fischer M."/>
            <person name="Brown E.W."/>
        </authorList>
    </citation>
    <scope>NUCLEOTIDE SEQUENCE [LARGE SCALE GENOMIC DNA]</scope>
    <source>
        <strain evidence="2">DSMZ 21326</strain>
    </source>
</reference>
<evidence type="ECO:0000313" key="1">
    <source>
        <dbReference type="EMBL" id="EGA68634.1"/>
    </source>
</evidence>
<sequence>MGTINLAIYKMANNKIKLIVGQINSYHHPNNKVLRFFTFIRY</sequence>
<accession>E8MBP8</accession>
<comment type="caution">
    <text evidence="1">The sequence shown here is derived from an EMBL/GenBank/DDBJ whole genome shotgun (WGS) entry which is preliminary data.</text>
</comment>
<dbReference type="EMBL" id="AEVT01000100">
    <property type="protein sequence ID" value="EGA68634.1"/>
    <property type="molecule type" value="Genomic_DNA"/>
</dbReference>
<proteinExistence type="predicted"/>
<feature type="non-terminal residue" evidence="1">
    <location>
        <position position="42"/>
    </location>
</feature>
<name>E8MBP8_PHOS4</name>
<evidence type="ECO:0000313" key="2">
    <source>
        <dbReference type="Proteomes" id="UP000006228"/>
    </source>
</evidence>